<protein>
    <submittedName>
        <fullName evidence="10">Polar amino acid ABC uptake transporter membrane-spanning protein</fullName>
    </submittedName>
</protein>
<feature type="transmembrane region" description="Helical" evidence="8">
    <location>
        <begin position="98"/>
        <end position="122"/>
    </location>
</feature>
<dbReference type="KEGG" id="stl:stu1653"/>
<dbReference type="GO" id="GO:0043190">
    <property type="term" value="C:ATP-binding cassette (ABC) transporter complex"/>
    <property type="evidence" value="ECO:0007669"/>
    <property type="project" value="InterPro"/>
</dbReference>
<evidence type="ECO:0000256" key="8">
    <source>
        <dbReference type="RuleBase" id="RU363032"/>
    </source>
</evidence>
<feature type="transmembrane region" description="Helical" evidence="8">
    <location>
        <begin position="177"/>
        <end position="194"/>
    </location>
</feature>
<dbReference type="EMBL" id="CP000023">
    <property type="protein sequence ID" value="AAV61256.1"/>
    <property type="molecule type" value="Genomic_DNA"/>
</dbReference>
<evidence type="ECO:0000256" key="4">
    <source>
        <dbReference type="ARBA" id="ARBA00022692"/>
    </source>
</evidence>
<evidence type="ECO:0000313" key="10">
    <source>
        <dbReference type="EMBL" id="AAV61256.1"/>
    </source>
</evidence>
<feature type="transmembrane region" description="Helical" evidence="8">
    <location>
        <begin position="281"/>
        <end position="299"/>
    </location>
</feature>
<dbReference type="InterPro" id="IPR035906">
    <property type="entry name" value="MetI-like_sf"/>
</dbReference>
<reference evidence="10 11" key="1">
    <citation type="journal article" date="2004" name="Nat. Biotechnol.">
        <title>Complete sequence and comparative genome analysis of the dairy bacterium Streptococcus thermophilus.</title>
        <authorList>
            <person name="Bolotin A."/>
            <person name="Quinquis B."/>
            <person name="Renault P."/>
            <person name="Sorokin A."/>
            <person name="Ehrlich S.D."/>
            <person name="Kulakauskas S."/>
            <person name="Lapidus A."/>
            <person name="Goltsman E."/>
            <person name="Mazur M."/>
            <person name="Pusch G.D."/>
            <person name="Fonstein M."/>
            <person name="Overbeek R."/>
            <person name="Kyprides N."/>
            <person name="Purnelle B."/>
            <person name="Prozzi D."/>
            <person name="Ngui K."/>
            <person name="Masuy D."/>
            <person name="Hancy F."/>
            <person name="Burteau S."/>
            <person name="Boutry M."/>
            <person name="Delcour J."/>
            <person name="Goffeau A."/>
            <person name="Hols P."/>
        </authorList>
    </citation>
    <scope>NUCLEOTIDE SEQUENCE [LARGE SCALE GENOMIC DNA]</scope>
    <source>
        <strain evidence="11">ATCC BAA-250 / LMG 18311</strain>
    </source>
</reference>
<dbReference type="InterPro" id="IPR010065">
    <property type="entry name" value="AA_ABC_transptr_permease_3TM"/>
</dbReference>
<keyword evidence="2 8" id="KW-0813">Transport</keyword>
<keyword evidence="5" id="KW-0029">Amino-acid transport</keyword>
<dbReference type="Pfam" id="PF00528">
    <property type="entry name" value="BPD_transp_1"/>
    <property type="match status" value="1"/>
</dbReference>
<sequence>MVSVWLTYFLDGKGDIVKKSIEAFNRLPWYLQVILGLVGLAVAVALAIPLSWLVEILWGYVLQLVTIVFKWISSWMPAGKLFSWKAVFDAVPKIVERLPLTLGLTIAGAFFGLILALVFAVVKINRVRILYPIQAVFVSFLRGTPILVQLMLTYYGIPLFLRYLNGEFGLDWNINEIPPAIFAITAFAFNEAAYMSETIRAAIQAVDAGEIEAARSLGMTSAQVYRRVIIPNAAVIATPSLINSLIGLTKGTSLAFSAGIVEMYAQAQILGGADYRYFERYISVALVYWAISILIEYIGRSVENHMAIKAPEATDISGIGGDR</sequence>
<keyword evidence="4 8" id="KW-0812">Transmembrane</keyword>
<proteinExistence type="inferred from homology"/>
<dbReference type="InterPro" id="IPR043429">
    <property type="entry name" value="ArtM/GltK/GlnP/TcyL/YhdX-like"/>
</dbReference>
<keyword evidence="6 8" id="KW-1133">Transmembrane helix</keyword>
<name>Q5M2Y8_STRT2</name>
<dbReference type="AlphaFoldDB" id="Q5M2Y8"/>
<dbReference type="PANTHER" id="PTHR30614">
    <property type="entry name" value="MEMBRANE COMPONENT OF AMINO ACID ABC TRANSPORTER"/>
    <property type="match status" value="1"/>
</dbReference>
<evidence type="ECO:0000256" key="6">
    <source>
        <dbReference type="ARBA" id="ARBA00022989"/>
    </source>
</evidence>
<accession>Q5M2Y8</accession>
<dbReference type="GO" id="GO:0006865">
    <property type="term" value="P:amino acid transport"/>
    <property type="evidence" value="ECO:0007669"/>
    <property type="project" value="UniProtKB-KW"/>
</dbReference>
<gene>
    <name evidence="10" type="ordered locus">stu1653</name>
</gene>
<dbReference type="STRING" id="264199.stu1653"/>
<dbReference type="PANTHER" id="PTHR30614:SF0">
    <property type="entry name" value="L-CYSTINE TRANSPORT SYSTEM PERMEASE PROTEIN TCYL"/>
    <property type="match status" value="1"/>
</dbReference>
<evidence type="ECO:0000256" key="2">
    <source>
        <dbReference type="ARBA" id="ARBA00022448"/>
    </source>
</evidence>
<keyword evidence="3" id="KW-1003">Cell membrane</keyword>
<feature type="transmembrane region" description="Helical" evidence="8">
    <location>
        <begin position="129"/>
        <end position="157"/>
    </location>
</feature>
<dbReference type="InterPro" id="IPR000515">
    <property type="entry name" value="MetI-like"/>
</dbReference>
<feature type="transmembrane region" description="Helical" evidence="8">
    <location>
        <begin position="57"/>
        <end position="78"/>
    </location>
</feature>
<keyword evidence="11" id="KW-1185">Reference proteome</keyword>
<evidence type="ECO:0000313" key="11">
    <source>
        <dbReference type="Proteomes" id="UP000001170"/>
    </source>
</evidence>
<evidence type="ECO:0000256" key="7">
    <source>
        <dbReference type="ARBA" id="ARBA00023136"/>
    </source>
</evidence>
<comment type="similarity">
    <text evidence="8">Belongs to the binding-protein-dependent transport system permease family.</text>
</comment>
<dbReference type="PROSITE" id="PS50928">
    <property type="entry name" value="ABC_TM1"/>
    <property type="match status" value="1"/>
</dbReference>
<feature type="transmembrane region" description="Helical" evidence="8">
    <location>
        <begin position="29"/>
        <end position="50"/>
    </location>
</feature>
<evidence type="ECO:0000256" key="1">
    <source>
        <dbReference type="ARBA" id="ARBA00004651"/>
    </source>
</evidence>
<dbReference type="HOGENOM" id="CLU_019602_1_4_9"/>
<organism evidence="10 11">
    <name type="scientific">Streptococcus thermophilus (strain ATCC BAA-250 / LMG 18311)</name>
    <dbReference type="NCBI Taxonomy" id="264199"/>
    <lineage>
        <taxon>Bacteria</taxon>
        <taxon>Bacillati</taxon>
        <taxon>Bacillota</taxon>
        <taxon>Bacilli</taxon>
        <taxon>Lactobacillales</taxon>
        <taxon>Streptococcaceae</taxon>
        <taxon>Streptococcus</taxon>
    </lineage>
</organism>
<feature type="transmembrane region" description="Helical" evidence="8">
    <location>
        <begin position="228"/>
        <end position="248"/>
    </location>
</feature>
<feature type="domain" description="ABC transmembrane type-1" evidence="9">
    <location>
        <begin position="98"/>
        <end position="299"/>
    </location>
</feature>
<dbReference type="Gene3D" id="1.10.3720.10">
    <property type="entry name" value="MetI-like"/>
    <property type="match status" value="1"/>
</dbReference>
<dbReference type="CDD" id="cd06261">
    <property type="entry name" value="TM_PBP2"/>
    <property type="match status" value="1"/>
</dbReference>
<evidence type="ECO:0000256" key="5">
    <source>
        <dbReference type="ARBA" id="ARBA00022970"/>
    </source>
</evidence>
<evidence type="ECO:0000256" key="3">
    <source>
        <dbReference type="ARBA" id="ARBA00022475"/>
    </source>
</evidence>
<dbReference type="GO" id="GO:0022857">
    <property type="term" value="F:transmembrane transporter activity"/>
    <property type="evidence" value="ECO:0007669"/>
    <property type="project" value="InterPro"/>
</dbReference>
<dbReference type="Proteomes" id="UP000001170">
    <property type="component" value="Chromosome"/>
</dbReference>
<dbReference type="eggNOG" id="COG0765">
    <property type="taxonomic scope" value="Bacteria"/>
</dbReference>
<dbReference type="SUPFAM" id="SSF161098">
    <property type="entry name" value="MetI-like"/>
    <property type="match status" value="1"/>
</dbReference>
<dbReference type="NCBIfam" id="TIGR01726">
    <property type="entry name" value="HEQRo_perm_3TM"/>
    <property type="match status" value="1"/>
</dbReference>
<evidence type="ECO:0000259" key="9">
    <source>
        <dbReference type="PROSITE" id="PS50928"/>
    </source>
</evidence>
<keyword evidence="7 8" id="KW-0472">Membrane</keyword>
<comment type="subcellular location">
    <subcellularLocation>
        <location evidence="1 8">Cell membrane</location>
        <topology evidence="1 8">Multi-pass membrane protein</topology>
    </subcellularLocation>
</comment>